<dbReference type="Gene3D" id="2.40.128.150">
    <property type="entry name" value="Cysteine proteinases"/>
    <property type="match status" value="1"/>
</dbReference>
<proteinExistence type="inferred from homology"/>
<gene>
    <name evidence="3" type="ORF">DNFV4_00198</name>
</gene>
<dbReference type="AlphaFoldDB" id="A0AA86T0X0"/>
<reference evidence="3" key="1">
    <citation type="submission" date="2022-10" db="EMBL/GenBank/DDBJ databases">
        <authorList>
            <person name="Koch H."/>
        </authorList>
    </citation>
    <scope>NUCLEOTIDE SEQUENCE</scope>
    <source>
        <strain evidence="3">DNF</strain>
    </source>
</reference>
<evidence type="ECO:0000256" key="2">
    <source>
        <dbReference type="RuleBase" id="RU003452"/>
    </source>
</evidence>
<dbReference type="InterPro" id="IPR038765">
    <property type="entry name" value="Papain-like_cys_pep_sf"/>
</dbReference>
<dbReference type="InterPro" id="IPR001447">
    <property type="entry name" value="Arylamine_N-AcTrfase"/>
</dbReference>
<dbReference type="EMBL" id="OX365700">
    <property type="protein sequence ID" value="CAI4029780.1"/>
    <property type="molecule type" value="Genomic_DNA"/>
</dbReference>
<dbReference type="GO" id="GO:0016407">
    <property type="term" value="F:acetyltransferase activity"/>
    <property type="evidence" value="ECO:0007669"/>
    <property type="project" value="InterPro"/>
</dbReference>
<dbReference type="Proteomes" id="UP001179121">
    <property type="component" value="Chromosome"/>
</dbReference>
<keyword evidence="4" id="KW-1185">Reference proteome</keyword>
<dbReference type="KEGG" id="nti:DNFV4_00198"/>
<dbReference type="Pfam" id="PF00797">
    <property type="entry name" value="Acetyltransf_2"/>
    <property type="match status" value="1"/>
</dbReference>
<dbReference type="PRINTS" id="PR01543">
    <property type="entry name" value="ANATRNSFRASE"/>
</dbReference>
<dbReference type="SUPFAM" id="SSF54001">
    <property type="entry name" value="Cysteine proteinases"/>
    <property type="match status" value="1"/>
</dbReference>
<dbReference type="Gene3D" id="3.30.2140.10">
    <property type="entry name" value="Arylamine N-acetyltransferase"/>
    <property type="match status" value="1"/>
</dbReference>
<evidence type="ECO:0000313" key="3">
    <source>
        <dbReference type="EMBL" id="CAI4029780.1"/>
    </source>
</evidence>
<name>A0AA86T0X0_9BACT</name>
<comment type="similarity">
    <text evidence="1 2">Belongs to the arylamine N-acetyltransferase family.</text>
</comment>
<accession>A0AA86T0X0</accession>
<sequence>MEVTAYLDRIGYHGPHEATAETLRMLHAAHAFAVPFENLDIHLGRTISLDPASLFDKIVRRRRGGYCFELNGLFALLLERLGFSVRHLMARVLWGQTEVGPLSHRVLLVETGGERWIADVGFGGNGLIAAIPLAAGHEERQYADRFRVTTVEQGEDRSESRRGYRQEYRLDCLVKDVWEPMYSFTAESYLPVDYTYANYFHSHSPESLFTQKRLCTKPTPNGRIILQNRALKIRHDGQSQTEALKTPEAYRAMLADHFGIALSDHELSACFGERVETNG</sequence>
<dbReference type="PANTHER" id="PTHR11786:SF0">
    <property type="entry name" value="ARYLAMINE N-ACETYLTRANSFERASE 4-RELATED"/>
    <property type="match status" value="1"/>
</dbReference>
<protein>
    <submittedName>
        <fullName evidence="3">Arylamine N-acetyltransferase</fullName>
    </submittedName>
</protein>
<evidence type="ECO:0000313" key="4">
    <source>
        <dbReference type="Proteomes" id="UP001179121"/>
    </source>
</evidence>
<organism evidence="3 4">
    <name type="scientific">Nitrospira tepida</name>
    <dbReference type="NCBI Taxonomy" id="2973512"/>
    <lineage>
        <taxon>Bacteria</taxon>
        <taxon>Pseudomonadati</taxon>
        <taxon>Nitrospirota</taxon>
        <taxon>Nitrospiria</taxon>
        <taxon>Nitrospirales</taxon>
        <taxon>Nitrospiraceae</taxon>
        <taxon>Nitrospira</taxon>
    </lineage>
</organism>
<dbReference type="PANTHER" id="PTHR11786">
    <property type="entry name" value="N-HYDROXYARYLAMINE O-ACETYLTRANSFERASE"/>
    <property type="match status" value="1"/>
</dbReference>
<dbReference type="RefSeq" id="WP_289266804.1">
    <property type="nucleotide sequence ID" value="NZ_OX365700.1"/>
</dbReference>
<evidence type="ECO:0000256" key="1">
    <source>
        <dbReference type="ARBA" id="ARBA00006547"/>
    </source>
</evidence>